<dbReference type="AlphaFoldDB" id="A0A9N9JV72"/>
<proteinExistence type="predicted"/>
<dbReference type="OrthoDB" id="2435299at2759"/>
<evidence type="ECO:0000256" key="1">
    <source>
        <dbReference type="SAM" id="MobiDB-lite"/>
    </source>
</evidence>
<feature type="non-terminal residue" evidence="2">
    <location>
        <position position="346"/>
    </location>
</feature>
<evidence type="ECO:0000313" key="2">
    <source>
        <dbReference type="EMBL" id="CAG8797245.1"/>
    </source>
</evidence>
<organism evidence="2 3">
    <name type="scientific">Cetraspora pellucida</name>
    <dbReference type="NCBI Taxonomy" id="1433469"/>
    <lineage>
        <taxon>Eukaryota</taxon>
        <taxon>Fungi</taxon>
        <taxon>Fungi incertae sedis</taxon>
        <taxon>Mucoromycota</taxon>
        <taxon>Glomeromycotina</taxon>
        <taxon>Glomeromycetes</taxon>
        <taxon>Diversisporales</taxon>
        <taxon>Gigasporaceae</taxon>
        <taxon>Cetraspora</taxon>
    </lineage>
</organism>
<dbReference type="EMBL" id="CAJVQA010029544">
    <property type="protein sequence ID" value="CAG8797245.1"/>
    <property type="molecule type" value="Genomic_DNA"/>
</dbReference>
<evidence type="ECO:0000313" key="3">
    <source>
        <dbReference type="Proteomes" id="UP000789759"/>
    </source>
</evidence>
<feature type="region of interest" description="Disordered" evidence="1">
    <location>
        <begin position="1"/>
        <end position="43"/>
    </location>
</feature>
<protein>
    <submittedName>
        <fullName evidence="2">22408_t:CDS:1</fullName>
    </submittedName>
</protein>
<dbReference type="Proteomes" id="UP000789759">
    <property type="component" value="Unassembled WGS sequence"/>
</dbReference>
<feature type="compositionally biased region" description="Basic and acidic residues" evidence="1">
    <location>
        <begin position="1"/>
        <end position="24"/>
    </location>
</feature>
<gene>
    <name evidence="2" type="ORF">CPELLU_LOCUS17424</name>
</gene>
<name>A0A9N9JV72_9GLOM</name>
<sequence>STNELRIEQLSKESMNEQRIEKHSQQLTNKQIVEQHRQKSTNEQRVEEIVDDKEDEYYLEENNDCEEALGSPNYAINNVNSSNSFKVGINKVSNPKRILLSKPIAKNSANEVAQHPRILNLATMIQNAMTTQVSDINNNDKLFFNTGQSCNSMPNVPELNQHVRTLLQDECKALFLRTRNNTPELYKELITRVCKIPKADYHMGALVKDVGICICYLESEIDNINVKGLKYIHIKYNKIVIKIINFREDESLDSELFTFISSNVWKEILRLHLNATDLVTLKNDLGMLKKLGIFVRKAVKAVIIAIDNRQDTRIAIRDCDEYTLDLKIPTAIGIVKSLPIRNLLSR</sequence>
<reference evidence="2" key="1">
    <citation type="submission" date="2021-06" db="EMBL/GenBank/DDBJ databases">
        <authorList>
            <person name="Kallberg Y."/>
            <person name="Tangrot J."/>
            <person name="Rosling A."/>
        </authorList>
    </citation>
    <scope>NUCLEOTIDE SEQUENCE</scope>
    <source>
        <strain evidence="2">FL966</strain>
    </source>
</reference>
<accession>A0A9N9JV72</accession>
<comment type="caution">
    <text evidence="2">The sequence shown here is derived from an EMBL/GenBank/DDBJ whole genome shotgun (WGS) entry which is preliminary data.</text>
</comment>
<keyword evidence="3" id="KW-1185">Reference proteome</keyword>
<feature type="compositionally biased region" description="Basic and acidic residues" evidence="1">
    <location>
        <begin position="33"/>
        <end position="43"/>
    </location>
</feature>